<feature type="non-terminal residue" evidence="3">
    <location>
        <position position="124"/>
    </location>
</feature>
<dbReference type="PANTHER" id="PTHR14255">
    <property type="entry name" value="CEREBLON"/>
    <property type="match status" value="1"/>
</dbReference>
<protein>
    <submittedName>
        <fullName evidence="3">Uncharacterized protein</fullName>
    </submittedName>
</protein>
<accession>A0A813E999</accession>
<feature type="region of interest" description="Disordered" evidence="1">
    <location>
        <begin position="100"/>
        <end position="124"/>
    </location>
</feature>
<dbReference type="GO" id="GO:0031464">
    <property type="term" value="C:Cul4A-RING E3 ubiquitin ligase complex"/>
    <property type="evidence" value="ECO:0007669"/>
    <property type="project" value="TreeGrafter"/>
</dbReference>
<feature type="non-terminal residue" evidence="3">
    <location>
        <position position="1"/>
    </location>
</feature>
<evidence type="ECO:0000313" key="4">
    <source>
        <dbReference type="Proteomes" id="UP000654075"/>
    </source>
</evidence>
<feature type="transmembrane region" description="Helical" evidence="2">
    <location>
        <begin position="46"/>
        <end position="65"/>
    </location>
</feature>
<organism evidence="3 4">
    <name type="scientific">Polarella glacialis</name>
    <name type="common">Dinoflagellate</name>
    <dbReference type="NCBI Taxonomy" id="89957"/>
    <lineage>
        <taxon>Eukaryota</taxon>
        <taxon>Sar</taxon>
        <taxon>Alveolata</taxon>
        <taxon>Dinophyceae</taxon>
        <taxon>Suessiales</taxon>
        <taxon>Suessiaceae</taxon>
        <taxon>Polarella</taxon>
    </lineage>
</organism>
<feature type="transmembrane region" description="Helical" evidence="2">
    <location>
        <begin position="21"/>
        <end position="40"/>
    </location>
</feature>
<keyword evidence="4" id="KW-1185">Reference proteome</keyword>
<evidence type="ECO:0000256" key="2">
    <source>
        <dbReference type="SAM" id="Phobius"/>
    </source>
</evidence>
<keyword evidence="2" id="KW-0812">Transmembrane</keyword>
<sequence length="124" mass="13132">AYNLRQSHPRSPGRPLIDFELAALLGPALMAGGQVGSLLHDVVPTVLILFLLCIVLGHSAWKGLVSARRISARERHANMILFPVAAGASFTGQELVPRSAASSIGGRDPVDSAPSEVSTRRVRS</sequence>
<evidence type="ECO:0000313" key="3">
    <source>
        <dbReference type="EMBL" id="CAE8596809.1"/>
    </source>
</evidence>
<proteinExistence type="predicted"/>
<name>A0A813E999_POLGL</name>
<keyword evidence="2" id="KW-1133">Transmembrane helix</keyword>
<gene>
    <name evidence="3" type="ORF">PGLA1383_LOCUS15269</name>
</gene>
<keyword evidence="2" id="KW-0472">Membrane</keyword>
<comment type="caution">
    <text evidence="3">The sequence shown here is derived from an EMBL/GenBank/DDBJ whole genome shotgun (WGS) entry which is preliminary data.</text>
</comment>
<dbReference type="GO" id="GO:0016567">
    <property type="term" value="P:protein ubiquitination"/>
    <property type="evidence" value="ECO:0007669"/>
    <property type="project" value="TreeGrafter"/>
</dbReference>
<evidence type="ECO:0000256" key="1">
    <source>
        <dbReference type="SAM" id="MobiDB-lite"/>
    </source>
</evidence>
<dbReference type="Proteomes" id="UP000654075">
    <property type="component" value="Unassembled WGS sequence"/>
</dbReference>
<dbReference type="PANTHER" id="PTHR14255:SF3">
    <property type="entry name" value="SULFITE EXPORTER TAUE_SAFE FAMILY PROTEIN 5-RELATED"/>
    <property type="match status" value="1"/>
</dbReference>
<reference evidence="3" key="1">
    <citation type="submission" date="2021-02" db="EMBL/GenBank/DDBJ databases">
        <authorList>
            <person name="Dougan E. K."/>
            <person name="Rhodes N."/>
            <person name="Thang M."/>
            <person name="Chan C."/>
        </authorList>
    </citation>
    <scope>NUCLEOTIDE SEQUENCE</scope>
</reference>
<dbReference type="EMBL" id="CAJNNV010008933">
    <property type="protein sequence ID" value="CAE8596809.1"/>
    <property type="molecule type" value="Genomic_DNA"/>
</dbReference>
<dbReference type="AlphaFoldDB" id="A0A813E999"/>